<sequence length="77" mass="8802">VSDSVERVREQGWREDARARATEGLCCPQTAAKGTKYCTYRRACPPKAWNATVMSLGPARHWRRVSSWKQPSRQPVK</sequence>
<dbReference type="EMBL" id="KI968748">
    <property type="protein sequence ID" value="EUN25708.1"/>
    <property type="molecule type" value="Genomic_DNA"/>
</dbReference>
<gene>
    <name evidence="1" type="ORF">COCVIDRAFT_102681</name>
</gene>
<dbReference type="GeneID" id="26248422"/>
<evidence type="ECO:0000313" key="1">
    <source>
        <dbReference type="EMBL" id="EUN25708.1"/>
    </source>
</evidence>
<name>W7E5H9_BIPV3</name>
<dbReference type="Proteomes" id="UP000054337">
    <property type="component" value="Unassembled WGS sequence"/>
</dbReference>
<protein>
    <submittedName>
        <fullName evidence="1">Uncharacterized protein</fullName>
    </submittedName>
</protein>
<dbReference type="HOGENOM" id="CLU_2644590_0_0_1"/>
<organism evidence="1 2">
    <name type="scientific">Bipolaris victoriae (strain FI3)</name>
    <name type="common">Victoria blight of oats agent</name>
    <name type="synonym">Cochliobolus victoriae</name>
    <dbReference type="NCBI Taxonomy" id="930091"/>
    <lineage>
        <taxon>Eukaryota</taxon>
        <taxon>Fungi</taxon>
        <taxon>Dikarya</taxon>
        <taxon>Ascomycota</taxon>
        <taxon>Pezizomycotina</taxon>
        <taxon>Dothideomycetes</taxon>
        <taxon>Pleosporomycetidae</taxon>
        <taxon>Pleosporales</taxon>
        <taxon>Pleosporineae</taxon>
        <taxon>Pleosporaceae</taxon>
        <taxon>Bipolaris</taxon>
    </lineage>
</organism>
<keyword evidence="2" id="KW-1185">Reference proteome</keyword>
<feature type="non-terminal residue" evidence="1">
    <location>
        <position position="1"/>
    </location>
</feature>
<dbReference type="RefSeq" id="XP_014555291.1">
    <property type="nucleotide sequence ID" value="XM_014699805.1"/>
</dbReference>
<accession>W7E5H9</accession>
<evidence type="ECO:0000313" key="2">
    <source>
        <dbReference type="Proteomes" id="UP000054337"/>
    </source>
</evidence>
<reference evidence="1 2" key="1">
    <citation type="journal article" date="2013" name="PLoS Genet.">
        <title>Comparative genome structure, secondary metabolite, and effector coding capacity across Cochliobolus pathogens.</title>
        <authorList>
            <person name="Condon B.J."/>
            <person name="Leng Y."/>
            <person name="Wu D."/>
            <person name="Bushley K.E."/>
            <person name="Ohm R.A."/>
            <person name="Otillar R."/>
            <person name="Martin J."/>
            <person name="Schackwitz W."/>
            <person name="Grimwood J."/>
            <person name="MohdZainudin N."/>
            <person name="Xue C."/>
            <person name="Wang R."/>
            <person name="Manning V.A."/>
            <person name="Dhillon B."/>
            <person name="Tu Z.J."/>
            <person name="Steffenson B.J."/>
            <person name="Salamov A."/>
            <person name="Sun H."/>
            <person name="Lowry S."/>
            <person name="LaButti K."/>
            <person name="Han J."/>
            <person name="Copeland A."/>
            <person name="Lindquist E."/>
            <person name="Barry K."/>
            <person name="Schmutz J."/>
            <person name="Baker S.E."/>
            <person name="Ciuffetti L.M."/>
            <person name="Grigoriev I.V."/>
            <person name="Zhong S."/>
            <person name="Turgeon B.G."/>
        </authorList>
    </citation>
    <scope>NUCLEOTIDE SEQUENCE [LARGE SCALE GENOMIC DNA]</scope>
    <source>
        <strain evidence="1 2">FI3</strain>
    </source>
</reference>
<dbReference type="AlphaFoldDB" id="W7E5H9"/>
<proteinExistence type="predicted"/>